<evidence type="ECO:0000256" key="7">
    <source>
        <dbReference type="ARBA" id="ARBA00023128"/>
    </source>
</evidence>
<protein>
    <recommendedName>
        <fullName evidence="12">Tafazzin family protein</fullName>
    </recommendedName>
</protein>
<keyword evidence="9" id="KW-0012">Acyltransferase</keyword>
<dbReference type="EMBL" id="BNCP01000006">
    <property type="protein sequence ID" value="GIL74399.1"/>
    <property type="molecule type" value="Genomic_DNA"/>
</dbReference>
<keyword evidence="5" id="KW-0999">Mitochondrion inner membrane</keyword>
<dbReference type="InterPro" id="IPR000872">
    <property type="entry name" value="Tafazzin"/>
</dbReference>
<keyword evidence="7" id="KW-0496">Mitochondrion</keyword>
<gene>
    <name evidence="15" type="ORF">Vretifemale_4323</name>
</gene>
<proteinExistence type="inferred from homology"/>
<dbReference type="PANTHER" id="PTHR12497">
    <property type="entry name" value="TAZ PROTEIN TAFAZZIN"/>
    <property type="match status" value="1"/>
</dbReference>
<keyword evidence="3" id="KW-0808">Transferase</keyword>
<dbReference type="SMART" id="SM00563">
    <property type="entry name" value="PlsC"/>
    <property type="match status" value="1"/>
</dbReference>
<name>A0A8J4FFQ5_9CHLO</name>
<dbReference type="OrthoDB" id="193467at2759"/>
<evidence type="ECO:0000256" key="1">
    <source>
        <dbReference type="ARBA" id="ARBA00004137"/>
    </source>
</evidence>
<keyword evidence="8" id="KW-0472">Membrane</keyword>
<dbReference type="GO" id="GO:0006644">
    <property type="term" value="P:phospholipid metabolic process"/>
    <property type="evidence" value="ECO:0007669"/>
    <property type="project" value="InterPro"/>
</dbReference>
<organism evidence="15 16">
    <name type="scientific">Volvox reticuliferus</name>
    <dbReference type="NCBI Taxonomy" id="1737510"/>
    <lineage>
        <taxon>Eukaryota</taxon>
        <taxon>Viridiplantae</taxon>
        <taxon>Chlorophyta</taxon>
        <taxon>core chlorophytes</taxon>
        <taxon>Chlorophyceae</taxon>
        <taxon>CS clade</taxon>
        <taxon>Chlamydomonadales</taxon>
        <taxon>Volvocaceae</taxon>
        <taxon>Volvox</taxon>
    </lineage>
</organism>
<dbReference type="PANTHER" id="PTHR12497:SF0">
    <property type="entry name" value="TAFAZZIN"/>
    <property type="match status" value="1"/>
</dbReference>
<evidence type="ECO:0000313" key="15">
    <source>
        <dbReference type="EMBL" id="GIL74399.1"/>
    </source>
</evidence>
<dbReference type="CDD" id="cd07989">
    <property type="entry name" value="LPLAT_AGPAT-like"/>
    <property type="match status" value="1"/>
</dbReference>
<keyword evidence="4" id="KW-1000">Mitochondrion outer membrane</keyword>
<dbReference type="SUPFAM" id="SSF69593">
    <property type="entry name" value="Glycerol-3-phosphate (1)-acyltransferase"/>
    <property type="match status" value="1"/>
</dbReference>
<feature type="domain" description="Phospholipid/glycerol acyltransferase" evidence="14">
    <location>
        <begin position="84"/>
        <end position="218"/>
    </location>
</feature>
<evidence type="ECO:0000256" key="4">
    <source>
        <dbReference type="ARBA" id="ARBA00022787"/>
    </source>
</evidence>
<sequence length="301" mass="33022">KNSSRDAHITTCAALGMPNAETSPSRKLAEEVLAPPWGAFGRSITLGLVSSFARLVLTVLNKTEIINQDRLINAIENRQHSSGVLTVCNHTSMFDDPGVLSIIMPWSWFWMDPVQHHVRWSLCAKEVCFKNELLRQFFLSGKTLPVERGKAGVHQPVVSLAAMALASGQWVHVFPEGRINYDGKLGPLRWGCGKLVCEARQVSGGKDPVVLPFYHSNMGSVLPLSGKGFSMGHEVEVRVGEPLKLDDLTCRCDSPNLADQQEAWRLITERVRTALQDLERQSPPNPDQSASAPTKGGPPPS</sequence>
<evidence type="ECO:0000256" key="2">
    <source>
        <dbReference type="ARBA" id="ARBA00010524"/>
    </source>
</evidence>
<evidence type="ECO:0000259" key="14">
    <source>
        <dbReference type="SMART" id="SM00563"/>
    </source>
</evidence>
<dbReference type="Proteomes" id="UP000747110">
    <property type="component" value="Unassembled WGS sequence"/>
</dbReference>
<evidence type="ECO:0000256" key="5">
    <source>
        <dbReference type="ARBA" id="ARBA00022792"/>
    </source>
</evidence>
<evidence type="ECO:0000256" key="11">
    <source>
        <dbReference type="ARBA" id="ARBA00047906"/>
    </source>
</evidence>
<evidence type="ECO:0000256" key="3">
    <source>
        <dbReference type="ARBA" id="ARBA00022679"/>
    </source>
</evidence>
<evidence type="ECO:0000256" key="6">
    <source>
        <dbReference type="ARBA" id="ARBA00023098"/>
    </source>
</evidence>
<dbReference type="PRINTS" id="PR00979">
    <property type="entry name" value="TAFAZZIN"/>
</dbReference>
<keyword evidence="6" id="KW-0443">Lipid metabolism</keyword>
<feature type="non-terminal residue" evidence="15">
    <location>
        <position position="301"/>
    </location>
</feature>
<evidence type="ECO:0000313" key="16">
    <source>
        <dbReference type="Proteomes" id="UP000747110"/>
    </source>
</evidence>
<comment type="catalytic activity">
    <reaction evidence="11">
        <text>1'-[1,2-diacyl-sn-glycero-3-phospho],3'-[1-acyl-sn-glycero-3-phospho]-glycerol + a 1,2-diacyl-sn-glycero-3-phosphocholine = a cardiolipin + a 1-acyl-sn-glycero-3-phosphocholine</text>
        <dbReference type="Rhea" id="RHEA:33731"/>
        <dbReference type="ChEBI" id="CHEBI:57643"/>
        <dbReference type="ChEBI" id="CHEBI:58168"/>
        <dbReference type="ChEBI" id="CHEBI:62237"/>
        <dbReference type="ChEBI" id="CHEBI:64743"/>
    </reaction>
    <physiologicalReaction direction="left-to-right" evidence="11">
        <dbReference type="Rhea" id="RHEA:33732"/>
    </physiologicalReaction>
    <physiologicalReaction direction="right-to-left" evidence="11">
        <dbReference type="Rhea" id="RHEA:33733"/>
    </physiologicalReaction>
</comment>
<comment type="subcellular location">
    <subcellularLocation>
        <location evidence="1">Mitochondrion inner membrane</location>
        <topology evidence="1">Peripheral membrane protein</topology>
        <orientation evidence="1">Intermembrane side</orientation>
    </subcellularLocation>
    <subcellularLocation>
        <location evidence="10">Mitochondrion outer membrane</location>
        <topology evidence="10">Peripheral membrane protein</topology>
        <orientation evidence="10">Intermembrane side</orientation>
    </subcellularLocation>
</comment>
<dbReference type="Pfam" id="PF01553">
    <property type="entry name" value="Acyltransferase"/>
    <property type="match status" value="1"/>
</dbReference>
<reference evidence="15" key="1">
    <citation type="journal article" date="2021" name="Proc. Natl. Acad. Sci. U.S.A.">
        <title>Three genomes in the algal genus Volvox reveal the fate of a haploid sex-determining region after a transition to homothallism.</title>
        <authorList>
            <person name="Yamamoto K."/>
            <person name="Hamaji T."/>
            <person name="Kawai-Toyooka H."/>
            <person name="Matsuzaki R."/>
            <person name="Takahashi F."/>
            <person name="Nishimura Y."/>
            <person name="Kawachi M."/>
            <person name="Noguchi H."/>
            <person name="Minakuchi Y."/>
            <person name="Umen J.G."/>
            <person name="Toyoda A."/>
            <person name="Nozaki H."/>
        </authorList>
    </citation>
    <scope>NUCLEOTIDE SEQUENCE</scope>
    <source>
        <strain evidence="15">NIES-3786</strain>
    </source>
</reference>
<evidence type="ECO:0000256" key="10">
    <source>
        <dbReference type="ARBA" id="ARBA00024323"/>
    </source>
</evidence>
<comment type="similarity">
    <text evidence="2 12">Belongs to the taffazin family.</text>
</comment>
<dbReference type="InterPro" id="IPR002123">
    <property type="entry name" value="Plipid/glycerol_acylTrfase"/>
</dbReference>
<evidence type="ECO:0000256" key="13">
    <source>
        <dbReference type="SAM" id="MobiDB-lite"/>
    </source>
</evidence>
<evidence type="ECO:0000256" key="9">
    <source>
        <dbReference type="ARBA" id="ARBA00023315"/>
    </source>
</evidence>
<dbReference type="GO" id="GO:0005743">
    <property type="term" value="C:mitochondrial inner membrane"/>
    <property type="evidence" value="ECO:0007669"/>
    <property type="project" value="UniProtKB-SubCell"/>
</dbReference>
<evidence type="ECO:0000256" key="12">
    <source>
        <dbReference type="RuleBase" id="RU365062"/>
    </source>
</evidence>
<dbReference type="AlphaFoldDB" id="A0A8J4FFQ5"/>
<comment type="caution">
    <text evidence="15">The sequence shown here is derived from an EMBL/GenBank/DDBJ whole genome shotgun (WGS) entry which is preliminary data.</text>
</comment>
<dbReference type="GO" id="GO:0008374">
    <property type="term" value="F:O-acyltransferase activity"/>
    <property type="evidence" value="ECO:0007669"/>
    <property type="project" value="TreeGrafter"/>
</dbReference>
<dbReference type="GO" id="GO:0005741">
    <property type="term" value="C:mitochondrial outer membrane"/>
    <property type="evidence" value="ECO:0007669"/>
    <property type="project" value="UniProtKB-SubCell"/>
</dbReference>
<evidence type="ECO:0000256" key="8">
    <source>
        <dbReference type="ARBA" id="ARBA00023136"/>
    </source>
</evidence>
<feature type="region of interest" description="Disordered" evidence="13">
    <location>
        <begin position="275"/>
        <end position="301"/>
    </location>
</feature>
<keyword evidence="16" id="KW-1185">Reference proteome</keyword>
<accession>A0A8J4FFQ5</accession>